<dbReference type="Proteomes" id="UP001314229">
    <property type="component" value="Unassembled WGS sequence"/>
</dbReference>
<dbReference type="EMBL" id="CAWUFR010000014">
    <property type="protein sequence ID" value="CAK6953593.1"/>
    <property type="molecule type" value="Genomic_DNA"/>
</dbReference>
<protein>
    <submittedName>
        <fullName evidence="1">Uncharacterized protein</fullName>
    </submittedName>
</protein>
<gene>
    <name evidence="1" type="ORF">FSCOSCO3_A035018</name>
</gene>
<evidence type="ECO:0000313" key="2">
    <source>
        <dbReference type="Proteomes" id="UP001314229"/>
    </source>
</evidence>
<keyword evidence="2" id="KW-1185">Reference proteome</keyword>
<reference evidence="1 2" key="1">
    <citation type="submission" date="2024-01" db="EMBL/GenBank/DDBJ databases">
        <authorList>
            <person name="Alioto T."/>
            <person name="Alioto T."/>
            <person name="Gomez Garrido J."/>
        </authorList>
    </citation>
    <scope>NUCLEOTIDE SEQUENCE [LARGE SCALE GENOMIC DNA]</scope>
</reference>
<accession>A0AAV1N3E2</accession>
<name>A0AAV1N3E2_SCOSC</name>
<proteinExistence type="predicted"/>
<dbReference type="AlphaFoldDB" id="A0AAV1N3E2"/>
<sequence length="91" mass="10464">MLSRVQTLSYREVKRDFLHLHSQQLLASHTSNTSSRSSDPVCNGTLSPPVCFHSLGYLFRSRYLATPTKLRQRQWQQNITVPGEEDDSNKD</sequence>
<evidence type="ECO:0000313" key="1">
    <source>
        <dbReference type="EMBL" id="CAK6953593.1"/>
    </source>
</evidence>
<organism evidence="1 2">
    <name type="scientific">Scomber scombrus</name>
    <name type="common">Atlantic mackerel</name>
    <name type="synonym">Scomber vernalis</name>
    <dbReference type="NCBI Taxonomy" id="13677"/>
    <lineage>
        <taxon>Eukaryota</taxon>
        <taxon>Metazoa</taxon>
        <taxon>Chordata</taxon>
        <taxon>Craniata</taxon>
        <taxon>Vertebrata</taxon>
        <taxon>Euteleostomi</taxon>
        <taxon>Actinopterygii</taxon>
        <taxon>Neopterygii</taxon>
        <taxon>Teleostei</taxon>
        <taxon>Neoteleostei</taxon>
        <taxon>Acanthomorphata</taxon>
        <taxon>Pelagiaria</taxon>
        <taxon>Scombriformes</taxon>
        <taxon>Scombridae</taxon>
        <taxon>Scomber</taxon>
    </lineage>
</organism>
<comment type="caution">
    <text evidence="1">The sequence shown here is derived from an EMBL/GenBank/DDBJ whole genome shotgun (WGS) entry which is preliminary data.</text>
</comment>